<feature type="non-terminal residue" evidence="1">
    <location>
        <position position="1"/>
    </location>
</feature>
<organism evidence="1 2">
    <name type="scientific">Coniochaeta ligniaria NRRL 30616</name>
    <dbReference type="NCBI Taxonomy" id="1408157"/>
    <lineage>
        <taxon>Eukaryota</taxon>
        <taxon>Fungi</taxon>
        <taxon>Dikarya</taxon>
        <taxon>Ascomycota</taxon>
        <taxon>Pezizomycotina</taxon>
        <taxon>Sordariomycetes</taxon>
        <taxon>Sordariomycetidae</taxon>
        <taxon>Coniochaetales</taxon>
        <taxon>Coniochaetaceae</taxon>
        <taxon>Coniochaeta</taxon>
    </lineage>
</organism>
<reference evidence="1 2" key="1">
    <citation type="submission" date="2016-10" db="EMBL/GenBank/DDBJ databases">
        <title>Draft genome sequence of Coniochaeta ligniaria NRRL30616, a lignocellulolytic fungus for bioabatement of inhibitors in plant biomass hydrolysates.</title>
        <authorList>
            <consortium name="DOE Joint Genome Institute"/>
            <person name="Jimenez D.J."/>
            <person name="Hector R.E."/>
            <person name="Riley R."/>
            <person name="Sun H."/>
            <person name="Grigoriev I.V."/>
            <person name="Van Elsas J.D."/>
            <person name="Nichols N.N."/>
        </authorList>
    </citation>
    <scope>NUCLEOTIDE SEQUENCE [LARGE SCALE GENOMIC DNA]</scope>
    <source>
        <strain evidence="1 2">NRRL 30616</strain>
    </source>
</reference>
<dbReference type="OrthoDB" id="68575at2759"/>
<name>A0A1J7J600_9PEZI</name>
<feature type="non-terminal residue" evidence="1">
    <location>
        <position position="445"/>
    </location>
</feature>
<dbReference type="PANTHER" id="PTHR42923">
    <property type="entry name" value="PROTOPORPHYRINOGEN OXIDASE"/>
    <property type="match status" value="1"/>
</dbReference>
<keyword evidence="2" id="KW-1185">Reference proteome</keyword>
<dbReference type="Gene3D" id="1.10.405.20">
    <property type="match status" value="1"/>
</dbReference>
<dbReference type="EMBL" id="KV875109">
    <property type="protein sequence ID" value="OIW22922.1"/>
    <property type="molecule type" value="Genomic_DNA"/>
</dbReference>
<sequence>DETQFSAADTIVKDVVILGGGASGSYAAVRLKDSGKSVVVIEQKSHLGGHVDTYTDPETGIPIDFGVIAYLDLPGVKDFFARFNVSVEAAPLAPLVTKYIDFSTGLPVPSYPADQAAIVTALGTYGQLSAGFLNETFPGYFNFPEQVPEDLALPFGQFLSKYNLQAALPILWSFLSALGDVLSVPTLFALQNFNAIELNAIQQPGAFFVPTSHNNSQLYGAVQQHLSADLLLSSTVSVTDRTESGVKLIVNTPSGKKLIKAKKLLVTAAPTIDNLKKLDLDNTEIDVFSKWQYSSDYVGVISHIGIPDGLDIVNVVPDSSPSSLNLPKPPFVSEIKFSGVPGLYTTTVVAAPGLNEHQAKIMVRDALNKIGDAGTLQTKHIDFEAFSDHSPLQLRVSAEELKAGFFQKLYALQGRRSTFFTGAAWASDLTSIVWVFTETGILPQI</sequence>
<protein>
    <submittedName>
        <fullName evidence="1">FAD/NAD(P)-binding domain-containing protein</fullName>
    </submittedName>
</protein>
<dbReference type="Gene3D" id="3.50.50.60">
    <property type="entry name" value="FAD/NAD(P)-binding domain"/>
    <property type="match status" value="1"/>
</dbReference>
<dbReference type="InterPro" id="IPR036188">
    <property type="entry name" value="FAD/NAD-bd_sf"/>
</dbReference>
<dbReference type="Gene3D" id="3.30.70.1990">
    <property type="match status" value="1"/>
</dbReference>
<dbReference type="GO" id="GO:0016491">
    <property type="term" value="F:oxidoreductase activity"/>
    <property type="evidence" value="ECO:0007669"/>
    <property type="project" value="TreeGrafter"/>
</dbReference>
<dbReference type="AlphaFoldDB" id="A0A1J7J600"/>
<dbReference type="InterPro" id="IPR050464">
    <property type="entry name" value="Zeta_carotene_desat/Oxidored"/>
</dbReference>
<evidence type="ECO:0000313" key="1">
    <source>
        <dbReference type="EMBL" id="OIW22922.1"/>
    </source>
</evidence>
<dbReference type="STRING" id="1408157.A0A1J7J600"/>
<dbReference type="Proteomes" id="UP000182658">
    <property type="component" value="Unassembled WGS sequence"/>
</dbReference>
<proteinExistence type="predicted"/>
<gene>
    <name evidence="1" type="ORF">CONLIGDRAFT_564506</name>
</gene>
<dbReference type="Pfam" id="PF13450">
    <property type="entry name" value="NAD_binding_8"/>
    <property type="match status" value="1"/>
</dbReference>
<dbReference type="InParanoid" id="A0A1J7J600"/>
<dbReference type="SUPFAM" id="SSF51905">
    <property type="entry name" value="FAD/NAD(P)-binding domain"/>
    <property type="match status" value="1"/>
</dbReference>
<dbReference type="PANTHER" id="PTHR42923:SF26">
    <property type="entry name" value="FMN REDUCTASE LOT6, PUTATIVE (AFU_ORTHOLOGUE AFUA_7G06600)-RELATED"/>
    <property type="match status" value="1"/>
</dbReference>
<accession>A0A1J7J600</accession>
<evidence type="ECO:0000313" key="2">
    <source>
        <dbReference type="Proteomes" id="UP000182658"/>
    </source>
</evidence>